<keyword evidence="2" id="KW-0472">Membrane</keyword>
<dbReference type="AlphaFoldDB" id="A0A4Z1RN13"/>
<feature type="transmembrane region" description="Helical" evidence="2">
    <location>
        <begin position="278"/>
        <end position="301"/>
    </location>
</feature>
<evidence type="ECO:0000256" key="1">
    <source>
        <dbReference type="SAM" id="MobiDB-lite"/>
    </source>
</evidence>
<keyword evidence="4" id="KW-1185">Reference proteome</keyword>
<comment type="caution">
    <text evidence="3">The sequence shown here is derived from an EMBL/GenBank/DDBJ whole genome shotgun (WGS) entry which is preliminary data.</text>
</comment>
<dbReference type="RefSeq" id="WP_134674426.1">
    <property type="nucleotide sequence ID" value="NZ_SPUH01000001.1"/>
</dbReference>
<name>A0A4Z1RN13_9GAMM</name>
<protein>
    <submittedName>
        <fullName evidence="3">Uncharacterized protein</fullName>
    </submittedName>
</protein>
<dbReference type="Proteomes" id="UP000298681">
    <property type="component" value="Unassembled WGS sequence"/>
</dbReference>
<feature type="region of interest" description="Disordered" evidence="1">
    <location>
        <begin position="192"/>
        <end position="241"/>
    </location>
</feature>
<gene>
    <name evidence="3" type="ORF">E4582_10065</name>
</gene>
<proteinExistence type="predicted"/>
<keyword evidence="2" id="KW-0812">Transmembrane</keyword>
<accession>A0A4Z1RN13</accession>
<keyword evidence="2" id="KW-1133">Transmembrane helix</keyword>
<evidence type="ECO:0000313" key="4">
    <source>
        <dbReference type="Proteomes" id="UP000298681"/>
    </source>
</evidence>
<feature type="transmembrane region" description="Helical" evidence="2">
    <location>
        <begin position="316"/>
        <end position="336"/>
    </location>
</feature>
<evidence type="ECO:0000313" key="3">
    <source>
        <dbReference type="EMBL" id="TKS55071.1"/>
    </source>
</evidence>
<reference evidence="3 4" key="1">
    <citation type="submission" date="2019-01" db="EMBL/GenBank/DDBJ databases">
        <authorList>
            <person name="Zhang S."/>
        </authorList>
    </citation>
    <scope>NUCLEOTIDE SEQUENCE [LARGE SCALE GENOMIC DNA]</scope>
    <source>
        <strain evidence="3 4">1626</strain>
    </source>
</reference>
<sequence>MATTASAAVARPLADALAATAPRPGAPGAATPGSLITGAGMAQVAGAMAAAGPAGGSAAGLAGLQGAPAAAASAIPRGMPAMTAPATLAAIGTTAHPGALAGNATGAAGAAGATALHGAAAQGVPLASGTLAPSLRGDLALPGVLRADAALVGERAGSLAPAGMPAQAPGTTAAASAGATIAMANAPPVQSMPTMPAVVPPSQSPADVRGNPLAGGGERGGTRVDGAPIAHGHTVASGDGRRARRDRFTTLLAAVGAGSDAARRELAEIRKAELAYQWLYWVLTIVAFASFGILLVALLPWGEGVALVSRGVREPVSMGILVTLGLTSAAGAWAMARTALSRKTPGSAGER</sequence>
<evidence type="ECO:0000256" key="2">
    <source>
        <dbReference type="SAM" id="Phobius"/>
    </source>
</evidence>
<organism evidence="3 4">
    <name type="scientific">Luteimonas yindakuii</name>
    <dbReference type="NCBI Taxonomy" id="2565782"/>
    <lineage>
        <taxon>Bacteria</taxon>
        <taxon>Pseudomonadati</taxon>
        <taxon>Pseudomonadota</taxon>
        <taxon>Gammaproteobacteria</taxon>
        <taxon>Lysobacterales</taxon>
        <taxon>Lysobacteraceae</taxon>
        <taxon>Luteimonas</taxon>
    </lineage>
</organism>
<dbReference type="EMBL" id="SPUH01000001">
    <property type="protein sequence ID" value="TKS55071.1"/>
    <property type="molecule type" value="Genomic_DNA"/>
</dbReference>